<dbReference type="InParanoid" id="A0A0V1BK74"/>
<evidence type="ECO:0000313" key="1">
    <source>
        <dbReference type="EMBL" id="KRY37620.1"/>
    </source>
</evidence>
<reference evidence="1 2" key="1">
    <citation type="submission" date="2015-01" db="EMBL/GenBank/DDBJ databases">
        <title>Evolution of Trichinella species and genotypes.</title>
        <authorList>
            <person name="Korhonen P.K."/>
            <person name="Edoardo P."/>
            <person name="Giuseppe L.R."/>
            <person name="Gasser R.B."/>
        </authorList>
    </citation>
    <scope>NUCLEOTIDE SEQUENCE [LARGE SCALE GENOMIC DNA]</scope>
    <source>
        <strain evidence="1">ISS3</strain>
    </source>
</reference>
<keyword evidence="2" id="KW-1185">Reference proteome</keyword>
<comment type="caution">
    <text evidence="1">The sequence shown here is derived from an EMBL/GenBank/DDBJ whole genome shotgun (WGS) entry which is preliminary data.</text>
</comment>
<sequence>MVLSTADRSEHLVRGFGRANAHHSNFSVAEGESVLVVVCLCKFYFKLCICQTCSLSCCFLQFAEQLADGLMSNLASPGEIQCHSIQISSDRTYRSDDYHEVSLLEISIQNSILPNNLIPPPHCFSVRRMKQARKHV</sequence>
<protein>
    <submittedName>
        <fullName evidence="1">Uncharacterized protein</fullName>
    </submittedName>
</protein>
<proteinExistence type="predicted"/>
<dbReference type="OrthoDB" id="5920522at2759"/>
<name>A0A0V1BK74_TRISP</name>
<organism evidence="1 2">
    <name type="scientific">Trichinella spiralis</name>
    <name type="common">Trichina worm</name>
    <dbReference type="NCBI Taxonomy" id="6334"/>
    <lineage>
        <taxon>Eukaryota</taxon>
        <taxon>Metazoa</taxon>
        <taxon>Ecdysozoa</taxon>
        <taxon>Nematoda</taxon>
        <taxon>Enoplea</taxon>
        <taxon>Dorylaimia</taxon>
        <taxon>Trichinellida</taxon>
        <taxon>Trichinellidae</taxon>
        <taxon>Trichinella</taxon>
    </lineage>
</organism>
<accession>A0A0V1BK74</accession>
<evidence type="ECO:0000313" key="2">
    <source>
        <dbReference type="Proteomes" id="UP000054776"/>
    </source>
</evidence>
<dbReference type="EMBL" id="JYDH01000032">
    <property type="protein sequence ID" value="KRY37620.1"/>
    <property type="molecule type" value="Genomic_DNA"/>
</dbReference>
<dbReference type="Proteomes" id="UP000054776">
    <property type="component" value="Unassembled WGS sequence"/>
</dbReference>
<dbReference type="AlphaFoldDB" id="A0A0V1BK74"/>
<gene>
    <name evidence="1" type="ORF">T01_9730</name>
</gene>